<dbReference type="InterPro" id="IPR033704">
    <property type="entry name" value="dUTPase_trimeric"/>
</dbReference>
<dbReference type="GO" id="GO:0004170">
    <property type="term" value="F:dUTP diphosphatase activity"/>
    <property type="evidence" value="ECO:0007669"/>
    <property type="project" value="UniProtKB-EC"/>
</dbReference>
<dbReference type="EC" id="3.6.1.23" evidence="2"/>
<dbReference type="CDD" id="cd07557">
    <property type="entry name" value="trimeric_dUTPase"/>
    <property type="match status" value="1"/>
</dbReference>
<reference evidence="6" key="1">
    <citation type="journal article" date="2020" name="Nature">
        <title>Giant virus diversity and host interactions through global metagenomics.</title>
        <authorList>
            <person name="Schulz F."/>
            <person name="Roux S."/>
            <person name="Paez-Espino D."/>
            <person name="Jungbluth S."/>
            <person name="Walsh D.A."/>
            <person name="Denef V.J."/>
            <person name="McMahon K.D."/>
            <person name="Konstantinidis K.T."/>
            <person name="Eloe-Fadrosh E.A."/>
            <person name="Kyrpides N.C."/>
            <person name="Woyke T."/>
        </authorList>
    </citation>
    <scope>NUCLEOTIDE SEQUENCE</scope>
    <source>
        <strain evidence="6">GVMAG-S-3300013006-138</strain>
    </source>
</reference>
<keyword evidence="3" id="KW-0378">Hydrolase</keyword>
<dbReference type="PANTHER" id="PTHR11241:SF0">
    <property type="entry name" value="DEOXYURIDINE 5'-TRIPHOSPHATE NUCLEOTIDOHYDROLASE"/>
    <property type="match status" value="1"/>
</dbReference>
<keyword evidence="4" id="KW-0546">Nucleotide metabolism</keyword>
<evidence type="ECO:0000256" key="1">
    <source>
        <dbReference type="ARBA" id="ARBA00006581"/>
    </source>
</evidence>
<dbReference type="Pfam" id="PF00692">
    <property type="entry name" value="dUTPase"/>
    <property type="match status" value="1"/>
</dbReference>
<evidence type="ECO:0000256" key="2">
    <source>
        <dbReference type="ARBA" id="ARBA00012379"/>
    </source>
</evidence>
<dbReference type="AlphaFoldDB" id="A0A6C0KJV2"/>
<feature type="domain" description="dUTPase-like" evidence="5">
    <location>
        <begin position="27"/>
        <end position="150"/>
    </location>
</feature>
<dbReference type="InterPro" id="IPR029054">
    <property type="entry name" value="dUTPase-like"/>
</dbReference>
<dbReference type="GO" id="GO:0046081">
    <property type="term" value="P:dUTP catabolic process"/>
    <property type="evidence" value="ECO:0007669"/>
    <property type="project" value="InterPro"/>
</dbReference>
<dbReference type="EMBL" id="MN740926">
    <property type="protein sequence ID" value="QHU18302.1"/>
    <property type="molecule type" value="Genomic_DNA"/>
</dbReference>
<dbReference type="SUPFAM" id="SSF51283">
    <property type="entry name" value="dUTPase-like"/>
    <property type="match status" value="1"/>
</dbReference>
<organism evidence="6">
    <name type="scientific">viral metagenome</name>
    <dbReference type="NCBI Taxonomy" id="1070528"/>
    <lineage>
        <taxon>unclassified sequences</taxon>
        <taxon>metagenomes</taxon>
        <taxon>organismal metagenomes</taxon>
    </lineage>
</organism>
<dbReference type="InterPro" id="IPR008181">
    <property type="entry name" value="dUTPase"/>
</dbReference>
<evidence type="ECO:0000313" key="6">
    <source>
        <dbReference type="EMBL" id="QHU18302.1"/>
    </source>
</evidence>
<dbReference type="Gene3D" id="2.70.40.10">
    <property type="match status" value="1"/>
</dbReference>
<dbReference type="GO" id="GO:0000287">
    <property type="term" value="F:magnesium ion binding"/>
    <property type="evidence" value="ECO:0007669"/>
    <property type="project" value="InterPro"/>
</dbReference>
<dbReference type="PANTHER" id="PTHR11241">
    <property type="entry name" value="DEOXYURIDINE 5'-TRIPHOSPHATE NUCLEOTIDOHYDROLASE"/>
    <property type="match status" value="1"/>
</dbReference>
<proteinExistence type="inferred from homology"/>
<evidence type="ECO:0000256" key="3">
    <source>
        <dbReference type="ARBA" id="ARBA00022801"/>
    </source>
</evidence>
<name>A0A6C0KJV2_9ZZZZ</name>
<sequence>MYTLQLLLTNDKLSTYYMVNSAERGNDNAGYDLYVPDDVEFAPGEKKLVSMQVKAVMHNGKEDVHYWMLPRSSISKTGLMLCNSVGVIDRTYRGELMAYLWNTKDVAVTVKKGDRLVQIVAPDMGHISRVEFVGSFNSTGRGEGGFGSSGR</sequence>
<dbReference type="InterPro" id="IPR036157">
    <property type="entry name" value="dUTPase-like_sf"/>
</dbReference>
<accession>A0A6C0KJV2</accession>
<evidence type="ECO:0000259" key="5">
    <source>
        <dbReference type="Pfam" id="PF00692"/>
    </source>
</evidence>
<comment type="similarity">
    <text evidence="1">Belongs to the dUTPase family.</text>
</comment>
<protein>
    <recommendedName>
        <fullName evidence="2">dUTP diphosphatase</fullName>
        <ecNumber evidence="2">3.6.1.23</ecNumber>
    </recommendedName>
</protein>
<evidence type="ECO:0000256" key="4">
    <source>
        <dbReference type="ARBA" id="ARBA00023080"/>
    </source>
</evidence>
<dbReference type="GO" id="GO:0006226">
    <property type="term" value="P:dUMP biosynthetic process"/>
    <property type="evidence" value="ECO:0007669"/>
    <property type="project" value="InterPro"/>
</dbReference>